<dbReference type="EMBL" id="KI630214">
    <property type="protein sequence ID" value="EYU44636.1"/>
    <property type="molecule type" value="Genomic_DNA"/>
</dbReference>
<evidence type="ECO:0000313" key="2">
    <source>
        <dbReference type="Proteomes" id="UP000030748"/>
    </source>
</evidence>
<dbReference type="PANTHER" id="PTHR33384">
    <property type="entry name" value="EXPRESSED PROTEIN"/>
    <property type="match status" value="1"/>
</dbReference>
<proteinExistence type="predicted"/>
<evidence type="ECO:0000313" key="1">
    <source>
        <dbReference type="EMBL" id="EYU44636.1"/>
    </source>
</evidence>
<reference evidence="1 2" key="1">
    <citation type="journal article" date="2013" name="Proc. Natl. Acad. Sci. U.S.A.">
        <title>Fine-scale variation in meiotic recombination in Mimulus inferred from population shotgun sequencing.</title>
        <authorList>
            <person name="Hellsten U."/>
            <person name="Wright K.M."/>
            <person name="Jenkins J."/>
            <person name="Shu S."/>
            <person name="Yuan Y."/>
            <person name="Wessler S.R."/>
            <person name="Schmutz J."/>
            <person name="Willis J.H."/>
            <person name="Rokhsar D.S."/>
        </authorList>
    </citation>
    <scope>NUCLEOTIDE SEQUENCE [LARGE SCALE GENOMIC DNA]</scope>
    <source>
        <strain evidence="2">cv. DUN x IM62</strain>
    </source>
</reference>
<dbReference type="AlphaFoldDB" id="A0A022RXC7"/>
<protein>
    <submittedName>
        <fullName evidence="1">Uncharacterized protein</fullName>
    </submittedName>
</protein>
<keyword evidence="2" id="KW-1185">Reference proteome</keyword>
<organism evidence="1 2">
    <name type="scientific">Erythranthe guttata</name>
    <name type="common">Yellow monkey flower</name>
    <name type="synonym">Mimulus guttatus</name>
    <dbReference type="NCBI Taxonomy" id="4155"/>
    <lineage>
        <taxon>Eukaryota</taxon>
        <taxon>Viridiplantae</taxon>
        <taxon>Streptophyta</taxon>
        <taxon>Embryophyta</taxon>
        <taxon>Tracheophyta</taxon>
        <taxon>Spermatophyta</taxon>
        <taxon>Magnoliopsida</taxon>
        <taxon>eudicotyledons</taxon>
        <taxon>Gunneridae</taxon>
        <taxon>Pentapetalae</taxon>
        <taxon>asterids</taxon>
        <taxon>lamiids</taxon>
        <taxon>Lamiales</taxon>
        <taxon>Phrymaceae</taxon>
        <taxon>Erythranthe</taxon>
    </lineage>
</organism>
<dbReference type="PANTHER" id="PTHR33384:SF22">
    <property type="match status" value="1"/>
</dbReference>
<sequence>MNWCEKPVSMGRIVCPKPRRAGPTSVVSPSMVPLRVHIRTSNPVVQDKHFGVGTFASTCKSPTDSAFQRLAHHTREHIGKKQEPVRVEGFNCQSAVHFPRRIIH</sequence>
<name>A0A022RXC7_ERYGU</name>
<accession>A0A022RXC7</accession>
<dbReference type="Proteomes" id="UP000030748">
    <property type="component" value="Unassembled WGS sequence"/>
</dbReference>
<gene>
    <name evidence="1" type="ORF">MIMGU_mgv1a016858mg</name>
</gene>